<comment type="caution">
    <text evidence="2">The sequence shown here is derived from an EMBL/GenBank/DDBJ whole genome shotgun (WGS) entry which is preliminary data.</text>
</comment>
<evidence type="ECO:0000313" key="2">
    <source>
        <dbReference type="EMBL" id="RLT71943.1"/>
    </source>
</evidence>
<sequence length="185" mass="21103">MKKKLTLLASIIACTLLSLTSCEKHDGINYLKSKCTAELNGQTYIDQQPYTYIFGPTHPTPFLEYSQYEATFETYLSTERGGKIAYIVRINLFVDTPEEFFLQPQTIEKIDIADADALISYRDYRQYCKDNKVSYATVNGEVIDEGTFQITPYNKTEGQIYCTNGNGTFTLQFSEGTLKGEFYLE</sequence>
<dbReference type="OrthoDB" id="1094186at2"/>
<evidence type="ECO:0000256" key="1">
    <source>
        <dbReference type="SAM" id="SignalP"/>
    </source>
</evidence>
<feature type="signal peptide" evidence="1">
    <location>
        <begin position="1"/>
        <end position="20"/>
    </location>
</feature>
<proteinExistence type="predicted"/>
<dbReference type="RefSeq" id="WP_121737375.1">
    <property type="nucleotide sequence ID" value="NZ_CP132899.1"/>
</dbReference>
<dbReference type="PROSITE" id="PS51257">
    <property type="entry name" value="PROKAR_LIPOPROTEIN"/>
    <property type="match status" value="1"/>
</dbReference>
<organism evidence="2 3">
    <name type="scientific">Parabacteroides distasonis</name>
    <dbReference type="NCBI Taxonomy" id="823"/>
    <lineage>
        <taxon>Bacteria</taxon>
        <taxon>Pseudomonadati</taxon>
        <taxon>Bacteroidota</taxon>
        <taxon>Bacteroidia</taxon>
        <taxon>Bacteroidales</taxon>
        <taxon>Tannerellaceae</taxon>
        <taxon>Parabacteroides</taxon>
    </lineage>
</organism>
<evidence type="ECO:0000313" key="3">
    <source>
        <dbReference type="Proteomes" id="UP000278164"/>
    </source>
</evidence>
<evidence type="ECO:0008006" key="4">
    <source>
        <dbReference type="Google" id="ProtNLM"/>
    </source>
</evidence>
<protein>
    <recommendedName>
        <fullName evidence="4">Lipoprotein</fullName>
    </recommendedName>
</protein>
<dbReference type="EMBL" id="RAYI01000075">
    <property type="protein sequence ID" value="RLT71943.1"/>
    <property type="molecule type" value="Genomic_DNA"/>
</dbReference>
<reference evidence="2 3" key="1">
    <citation type="submission" date="2018-09" db="EMBL/GenBank/DDBJ databases">
        <title>Murine metabolic-syndrome-specific gut microbial biobank.</title>
        <authorList>
            <person name="Liu C."/>
        </authorList>
    </citation>
    <scope>NUCLEOTIDE SEQUENCE [LARGE SCALE GENOMIC DNA]</scope>
    <source>
        <strain evidence="2 3">8-P5</strain>
    </source>
</reference>
<keyword evidence="1" id="KW-0732">Signal</keyword>
<dbReference type="AlphaFoldDB" id="A0A3L7ZNS8"/>
<dbReference type="Proteomes" id="UP000278164">
    <property type="component" value="Unassembled WGS sequence"/>
</dbReference>
<name>A0A3L7ZNS8_PARDI</name>
<gene>
    <name evidence="2" type="ORF">D7V78_18535</name>
</gene>
<accession>A0A3L7ZNS8</accession>
<feature type="chain" id="PRO_5018312811" description="Lipoprotein" evidence="1">
    <location>
        <begin position="21"/>
        <end position="185"/>
    </location>
</feature>